<accession>A0ABP9FNV8</accession>
<evidence type="ECO:0000313" key="2">
    <source>
        <dbReference type="EMBL" id="GAA4909315.1"/>
    </source>
</evidence>
<dbReference type="Gene3D" id="3.30.420.10">
    <property type="entry name" value="Ribonuclease H-like superfamily/Ribonuclease H"/>
    <property type="match status" value="1"/>
</dbReference>
<feature type="domain" description="Integrase catalytic" evidence="1">
    <location>
        <begin position="160"/>
        <end position="340"/>
    </location>
</feature>
<evidence type="ECO:0000259" key="1">
    <source>
        <dbReference type="PROSITE" id="PS50994"/>
    </source>
</evidence>
<gene>
    <name evidence="2" type="ORF">GCM10025789_30750</name>
</gene>
<dbReference type="Proteomes" id="UP001501521">
    <property type="component" value="Unassembled WGS sequence"/>
</dbReference>
<proteinExistence type="predicted"/>
<comment type="caution">
    <text evidence="2">The sequence shown here is derived from an EMBL/GenBank/DDBJ whole genome shotgun (WGS) entry which is preliminary data.</text>
</comment>
<dbReference type="InterPro" id="IPR036397">
    <property type="entry name" value="RNaseH_sf"/>
</dbReference>
<sequence length="392" mass="44011">MGQRKAVTKMKALAYRGADRAGKTRILDELVDLTGWHRDYARAALRDALVLKAVVPRKPRARVYGDDLLPALVRCWTLLRAPAGKILAPFMPVLVPLLRAEDEIDVDDAQAGLLAGISAATIDRMLAGERQRMTLRGRTHTKPGSLLKHQIPIRTFADWDDATPGFVEIDLVAHDGGVASGEYCYTLTMTDVATGWTVNRSVPNRARRWVIEAIDHAAGMFPFPIVGIDSDNGSEFINHHFLHYCETRKITFTRGRAGKKNDGCYVEQKNWARVRELVGYYRYDTEAELDLLNQIWALDDAFANYFLPSLKLASKHRDGAKVVKRYHQAATPHQRALAHPATRKRPVITMNARFKKLRLGALQREILHHTGRLEALAQAKGRAARQRRTATG</sequence>
<protein>
    <submittedName>
        <fullName evidence="2">DDE-type integrase/transposase/recombinase</fullName>
    </submittedName>
</protein>
<dbReference type="InterPro" id="IPR012337">
    <property type="entry name" value="RNaseH-like_sf"/>
</dbReference>
<evidence type="ECO:0000313" key="3">
    <source>
        <dbReference type="Proteomes" id="UP001501521"/>
    </source>
</evidence>
<dbReference type="EMBL" id="BAABLV010000061">
    <property type="protein sequence ID" value="GAA4909315.1"/>
    <property type="molecule type" value="Genomic_DNA"/>
</dbReference>
<keyword evidence="3" id="KW-1185">Reference proteome</keyword>
<dbReference type="InterPro" id="IPR001584">
    <property type="entry name" value="Integrase_cat-core"/>
</dbReference>
<name>A0ABP9FNV8_9ACTN</name>
<organism evidence="2 3">
    <name type="scientific">Tessaracoccus lubricantis</name>
    <dbReference type="NCBI Taxonomy" id="545543"/>
    <lineage>
        <taxon>Bacteria</taxon>
        <taxon>Bacillati</taxon>
        <taxon>Actinomycetota</taxon>
        <taxon>Actinomycetes</taxon>
        <taxon>Propionibacteriales</taxon>
        <taxon>Propionibacteriaceae</taxon>
        <taxon>Tessaracoccus</taxon>
    </lineage>
</organism>
<dbReference type="PROSITE" id="PS50994">
    <property type="entry name" value="INTEGRASE"/>
    <property type="match status" value="1"/>
</dbReference>
<dbReference type="RefSeq" id="WP_345584456.1">
    <property type="nucleotide sequence ID" value="NZ_BAABLV010000061.1"/>
</dbReference>
<dbReference type="Pfam" id="PF00665">
    <property type="entry name" value="rve"/>
    <property type="match status" value="1"/>
</dbReference>
<reference evidence="3" key="1">
    <citation type="journal article" date="2019" name="Int. J. Syst. Evol. Microbiol.">
        <title>The Global Catalogue of Microorganisms (GCM) 10K type strain sequencing project: providing services to taxonomists for standard genome sequencing and annotation.</title>
        <authorList>
            <consortium name="The Broad Institute Genomics Platform"/>
            <consortium name="The Broad Institute Genome Sequencing Center for Infectious Disease"/>
            <person name="Wu L."/>
            <person name="Ma J."/>
        </authorList>
    </citation>
    <scope>NUCLEOTIDE SEQUENCE [LARGE SCALE GENOMIC DNA]</scope>
    <source>
        <strain evidence="3">JCM 19125</strain>
    </source>
</reference>
<dbReference type="SUPFAM" id="SSF53098">
    <property type="entry name" value="Ribonuclease H-like"/>
    <property type="match status" value="1"/>
</dbReference>